<gene>
    <name evidence="2" type="ORF">J2S08_002442</name>
</gene>
<accession>A0ABT9WTY9</accession>
<reference evidence="2 3" key="1">
    <citation type="submission" date="2023-07" db="EMBL/GenBank/DDBJ databases">
        <title>Genomic Encyclopedia of Type Strains, Phase IV (KMG-IV): sequencing the most valuable type-strain genomes for metagenomic binning, comparative biology and taxonomic classification.</title>
        <authorList>
            <person name="Goeker M."/>
        </authorList>
    </citation>
    <scope>NUCLEOTIDE SEQUENCE [LARGE SCALE GENOMIC DNA]</scope>
    <source>
        <strain evidence="2 3">DSM 23837</strain>
    </source>
</reference>
<name>A0ABT9WTY9_9BACI</name>
<keyword evidence="1" id="KW-0812">Transmembrane</keyword>
<keyword evidence="1" id="KW-0472">Membrane</keyword>
<dbReference type="Proteomes" id="UP001223586">
    <property type="component" value="Unassembled WGS sequence"/>
</dbReference>
<dbReference type="RefSeq" id="WP_307229853.1">
    <property type="nucleotide sequence ID" value="NZ_JAUSTT010000014.1"/>
</dbReference>
<keyword evidence="3" id="KW-1185">Reference proteome</keyword>
<evidence type="ECO:0000256" key="1">
    <source>
        <dbReference type="SAM" id="Phobius"/>
    </source>
</evidence>
<evidence type="ECO:0000313" key="3">
    <source>
        <dbReference type="Proteomes" id="UP001223586"/>
    </source>
</evidence>
<sequence>MLVIISVLFIVSPTFLKDRLQHLRDLQYTAKTGRSLFKKKAAAGLISTLIIVTAELMFYFYLYSFNETQMFFQSHINSIFNGNFLWFNLTFIQYIVISIIAVYILAIAFSLLAMSVSSIAANYIVLIGIQLPIAIFAFSFGFDYQYGRSGVFIWQNGWYQSATFP</sequence>
<protein>
    <submittedName>
        <fullName evidence="2">Magnesium-transporting ATPase (P-type)</fullName>
    </submittedName>
</protein>
<dbReference type="EMBL" id="JAUSTT010000014">
    <property type="protein sequence ID" value="MDQ0176584.1"/>
    <property type="molecule type" value="Genomic_DNA"/>
</dbReference>
<feature type="transmembrane region" description="Helical" evidence="1">
    <location>
        <begin position="120"/>
        <end position="142"/>
    </location>
</feature>
<proteinExistence type="predicted"/>
<comment type="caution">
    <text evidence="2">The sequence shown here is derived from an EMBL/GenBank/DDBJ whole genome shotgun (WGS) entry which is preliminary data.</text>
</comment>
<evidence type="ECO:0000313" key="2">
    <source>
        <dbReference type="EMBL" id="MDQ0176584.1"/>
    </source>
</evidence>
<organism evidence="2 3">
    <name type="scientific">Bacillus chungangensis</name>
    <dbReference type="NCBI Taxonomy" id="587633"/>
    <lineage>
        <taxon>Bacteria</taxon>
        <taxon>Bacillati</taxon>
        <taxon>Bacillota</taxon>
        <taxon>Bacilli</taxon>
        <taxon>Bacillales</taxon>
        <taxon>Bacillaceae</taxon>
        <taxon>Bacillus</taxon>
    </lineage>
</organism>
<feature type="transmembrane region" description="Helical" evidence="1">
    <location>
        <begin position="41"/>
        <end position="63"/>
    </location>
</feature>
<keyword evidence="1" id="KW-1133">Transmembrane helix</keyword>
<feature type="transmembrane region" description="Helical" evidence="1">
    <location>
        <begin position="84"/>
        <end position="114"/>
    </location>
</feature>